<dbReference type="PANTHER" id="PTHR30314:SF3">
    <property type="entry name" value="MITOCHONDRIAL DIVISION PROTEIN FSZA"/>
    <property type="match status" value="1"/>
</dbReference>
<dbReference type="PROSITE" id="PS01135">
    <property type="entry name" value="FTSZ_2"/>
    <property type="match status" value="1"/>
</dbReference>
<dbReference type="GO" id="GO:0043093">
    <property type="term" value="P:FtsZ-dependent cytokinesis"/>
    <property type="evidence" value="ECO:0007669"/>
    <property type="project" value="UniProtKB-UniRule"/>
</dbReference>
<feature type="region of interest" description="Disordered" evidence="7">
    <location>
        <begin position="391"/>
        <end position="413"/>
    </location>
</feature>
<reference evidence="10 11" key="1">
    <citation type="submission" date="2016-10" db="EMBL/GenBank/DDBJ databases">
        <authorList>
            <person name="Varghese N."/>
            <person name="Submissions S."/>
        </authorList>
    </citation>
    <scope>NUCLEOTIDE SEQUENCE [LARGE SCALE GENOMIC DNA]</scope>
    <source>
        <strain evidence="10 11">DSM 1361</strain>
    </source>
</reference>
<evidence type="ECO:0000256" key="6">
    <source>
        <dbReference type="RuleBase" id="RU000631"/>
    </source>
</evidence>
<dbReference type="PANTHER" id="PTHR30314">
    <property type="entry name" value="CELL DIVISION PROTEIN FTSZ-RELATED"/>
    <property type="match status" value="1"/>
</dbReference>
<keyword evidence="2 4" id="KW-0547">Nucleotide-binding</keyword>
<dbReference type="SUPFAM" id="SSF52490">
    <property type="entry name" value="Tubulin nucleotide-binding domain-like"/>
    <property type="match status" value="1"/>
</dbReference>
<evidence type="ECO:0000259" key="8">
    <source>
        <dbReference type="SMART" id="SM00864"/>
    </source>
</evidence>
<evidence type="ECO:0000313" key="11">
    <source>
        <dbReference type="Proteomes" id="UP000243745"/>
    </source>
</evidence>
<dbReference type="Gene3D" id="3.40.50.1440">
    <property type="entry name" value="Tubulin/FtsZ, GTPase domain"/>
    <property type="match status" value="1"/>
</dbReference>
<dbReference type="NCBIfam" id="TIGR00065">
    <property type="entry name" value="ftsZ"/>
    <property type="match status" value="1"/>
</dbReference>
<name>A0A662ZII3_9GAMM</name>
<sequence length="413" mass="43927">MTDILHAADASADIENEYVPADNGKAVIKVIGVGGGGGNTVQHMINEEVANVDFLVVNTDLQALNSNTAKNRIQIGVNTTRGLGSGSNPEIGRNAAEESREVLRENIGKCDIVFITAGMGGGTGTGASPVIANVARKELGALTVAIVTKPFSFEGKKQLIKAEQGIEKLREEVDALIVIPNDKLLKYLPKNISLVRAFQECNNVLKRAVQGIADVIEKCGLQNLDFNDIRTMLLRSGTALIGMGEGEGEDAVEQAIMNAVNCPLLEDFSNCRARGIIVNITMNEELGLDKYNKLGSLLQTSYGTEDSDTKFGCVINPNMKPDAVHVTIVLAGLTEVDKPASENINNILAKSLGTGGDNGENTGLSSMFLNSSLNQNSDFSGQDDVLNDVSKVSKNDTSDSSCELPAWLTKKSN</sequence>
<dbReference type="GO" id="GO:0032153">
    <property type="term" value="C:cell division site"/>
    <property type="evidence" value="ECO:0007669"/>
    <property type="project" value="UniProtKB-UniRule"/>
</dbReference>
<dbReference type="FunFam" id="3.40.50.1440:FF:000001">
    <property type="entry name" value="Cell division protein FtsZ"/>
    <property type="match status" value="1"/>
</dbReference>
<dbReference type="GO" id="GO:0051258">
    <property type="term" value="P:protein polymerization"/>
    <property type="evidence" value="ECO:0007669"/>
    <property type="project" value="UniProtKB-UniRule"/>
</dbReference>
<keyword evidence="4 6" id="KW-0717">Septation</keyword>
<dbReference type="InterPro" id="IPR036525">
    <property type="entry name" value="Tubulin/FtsZ_GTPase_sf"/>
</dbReference>
<dbReference type="HAMAP" id="MF_00909">
    <property type="entry name" value="FtsZ"/>
    <property type="match status" value="1"/>
</dbReference>
<feature type="domain" description="Tubulin/FtsZ GTPase" evidence="8">
    <location>
        <begin position="27"/>
        <end position="220"/>
    </location>
</feature>
<dbReference type="PROSITE" id="PS01134">
    <property type="entry name" value="FTSZ_1"/>
    <property type="match status" value="1"/>
</dbReference>
<keyword evidence="4 6" id="KW-0131">Cell cycle</keyword>
<dbReference type="InterPro" id="IPR003008">
    <property type="entry name" value="Tubulin_FtsZ_GTPase"/>
</dbReference>
<comment type="subunit">
    <text evidence="4">Homodimer. Polymerizes to form a dynamic ring structure in a strictly GTP-dependent manner. Interacts directly with several other division proteins.</text>
</comment>
<dbReference type="SUPFAM" id="SSF55307">
    <property type="entry name" value="Tubulin C-terminal domain-like"/>
    <property type="match status" value="1"/>
</dbReference>
<evidence type="ECO:0000256" key="2">
    <source>
        <dbReference type="ARBA" id="ARBA00022741"/>
    </source>
</evidence>
<dbReference type="RefSeq" id="WP_051621679.1">
    <property type="nucleotide sequence ID" value="NZ_FOXF01000017.1"/>
</dbReference>
<comment type="subcellular location">
    <subcellularLocation>
        <location evidence="4">Cytoplasm</location>
    </subcellularLocation>
    <text evidence="4">Assembles at midcell at the inner surface of the cytoplasmic membrane.</text>
</comment>
<keyword evidence="11" id="KW-1185">Reference proteome</keyword>
<dbReference type="SMART" id="SM00865">
    <property type="entry name" value="Tubulin_C"/>
    <property type="match status" value="1"/>
</dbReference>
<dbReference type="InterPro" id="IPR008280">
    <property type="entry name" value="Tub_FtsZ_C"/>
</dbReference>
<feature type="domain" description="Tubulin/FtsZ 2-layer sandwich" evidence="9">
    <location>
        <begin position="223"/>
        <end position="342"/>
    </location>
</feature>
<feature type="binding site" evidence="4">
    <location>
        <begin position="35"/>
        <end position="39"/>
    </location>
    <ligand>
        <name>GTP</name>
        <dbReference type="ChEBI" id="CHEBI:37565"/>
    </ligand>
</feature>
<dbReference type="InterPro" id="IPR020805">
    <property type="entry name" value="Cell_div_FtsZ_CS"/>
</dbReference>
<dbReference type="InterPro" id="IPR018316">
    <property type="entry name" value="Tubulin/FtsZ_2-layer-sand-dom"/>
</dbReference>
<evidence type="ECO:0000256" key="4">
    <source>
        <dbReference type="HAMAP-Rule" id="MF_00909"/>
    </source>
</evidence>
<dbReference type="Pfam" id="PF12327">
    <property type="entry name" value="FtsZ_C"/>
    <property type="match status" value="1"/>
</dbReference>
<evidence type="ECO:0000256" key="3">
    <source>
        <dbReference type="ARBA" id="ARBA00023134"/>
    </source>
</evidence>
<dbReference type="InterPro" id="IPR024757">
    <property type="entry name" value="FtsZ_C"/>
</dbReference>
<dbReference type="GO" id="GO:0005525">
    <property type="term" value="F:GTP binding"/>
    <property type="evidence" value="ECO:0007669"/>
    <property type="project" value="UniProtKB-UniRule"/>
</dbReference>
<dbReference type="GO" id="GO:0000917">
    <property type="term" value="P:division septum assembly"/>
    <property type="evidence" value="ECO:0007669"/>
    <property type="project" value="UniProtKB-KW"/>
</dbReference>
<dbReference type="EMBL" id="FOXF01000017">
    <property type="protein sequence ID" value="SFP35351.1"/>
    <property type="molecule type" value="Genomic_DNA"/>
</dbReference>
<dbReference type="Proteomes" id="UP000243745">
    <property type="component" value="Unassembled WGS sequence"/>
</dbReference>
<organism evidence="10 11">
    <name type="scientific">Ruminobacter amylophilus</name>
    <dbReference type="NCBI Taxonomy" id="867"/>
    <lineage>
        <taxon>Bacteria</taxon>
        <taxon>Pseudomonadati</taxon>
        <taxon>Pseudomonadota</taxon>
        <taxon>Gammaproteobacteria</taxon>
        <taxon>Aeromonadales</taxon>
        <taxon>Succinivibrionaceae</taxon>
        <taxon>Ruminobacter</taxon>
    </lineage>
</organism>
<feature type="binding site" evidence="4">
    <location>
        <position position="202"/>
    </location>
    <ligand>
        <name>GTP</name>
        <dbReference type="ChEBI" id="CHEBI:37565"/>
    </ligand>
</feature>
<evidence type="ECO:0000259" key="9">
    <source>
        <dbReference type="SMART" id="SM00865"/>
    </source>
</evidence>
<accession>A0A662ZII3</accession>
<gene>
    <name evidence="4" type="primary">ftsZ</name>
    <name evidence="10" type="ORF">SAMN02910344_01166</name>
</gene>
<dbReference type="InterPro" id="IPR000158">
    <property type="entry name" value="Cell_div_FtsZ"/>
</dbReference>
<protein>
    <recommendedName>
        <fullName evidence="4 5">Cell division protein FtsZ</fullName>
    </recommendedName>
</protein>
<dbReference type="GO" id="GO:0003924">
    <property type="term" value="F:GTPase activity"/>
    <property type="evidence" value="ECO:0007669"/>
    <property type="project" value="UniProtKB-UniRule"/>
</dbReference>
<evidence type="ECO:0000256" key="7">
    <source>
        <dbReference type="SAM" id="MobiDB-lite"/>
    </source>
</evidence>
<keyword evidence="4" id="KW-0963">Cytoplasm</keyword>
<dbReference type="GO" id="GO:0005737">
    <property type="term" value="C:cytoplasm"/>
    <property type="evidence" value="ECO:0007669"/>
    <property type="project" value="UniProtKB-SubCell"/>
</dbReference>
<proteinExistence type="inferred from homology"/>
<feature type="binding site" evidence="4">
    <location>
        <begin position="122"/>
        <end position="124"/>
    </location>
    <ligand>
        <name>GTP</name>
        <dbReference type="ChEBI" id="CHEBI:37565"/>
    </ligand>
</feature>
<dbReference type="InterPro" id="IPR045061">
    <property type="entry name" value="FtsZ/CetZ"/>
</dbReference>
<comment type="function">
    <text evidence="4 6">Essential cell division protein that forms a contractile ring structure (Z ring) at the future cell division site. The regulation of the ring assembly controls the timing and the location of cell division. One of the functions of the FtsZ ring is to recruit other cell division proteins to the septum to produce a new cell wall between the dividing cells. Binds GTP and shows GTPase activity.</text>
</comment>
<feature type="binding site" evidence="4">
    <location>
        <position position="154"/>
    </location>
    <ligand>
        <name>GTP</name>
        <dbReference type="ChEBI" id="CHEBI:37565"/>
    </ligand>
</feature>
<evidence type="ECO:0000256" key="1">
    <source>
        <dbReference type="ARBA" id="ARBA00009690"/>
    </source>
</evidence>
<keyword evidence="3 4" id="KW-0342">GTP-binding</keyword>
<dbReference type="AlphaFoldDB" id="A0A662ZII3"/>
<comment type="similarity">
    <text evidence="1 4 6">Belongs to the FtsZ family.</text>
</comment>
<evidence type="ECO:0000313" key="10">
    <source>
        <dbReference type="EMBL" id="SFP35351.1"/>
    </source>
</evidence>
<comment type="caution">
    <text evidence="4">Lacks conserved residue(s) required for the propagation of feature annotation.</text>
</comment>
<dbReference type="Pfam" id="PF00091">
    <property type="entry name" value="Tubulin"/>
    <property type="match status" value="1"/>
</dbReference>
<dbReference type="OrthoDB" id="9813375at2"/>
<dbReference type="CDD" id="cd02201">
    <property type="entry name" value="FtsZ_type1"/>
    <property type="match status" value="1"/>
</dbReference>
<evidence type="ECO:0000256" key="5">
    <source>
        <dbReference type="NCBIfam" id="TIGR00065"/>
    </source>
</evidence>
<keyword evidence="4 6" id="KW-0132">Cell division</keyword>
<dbReference type="PRINTS" id="PR00423">
    <property type="entry name" value="CELLDVISFTSZ"/>
</dbReference>
<dbReference type="SMART" id="SM00864">
    <property type="entry name" value="Tubulin"/>
    <property type="match status" value="1"/>
</dbReference>